<name>A0A511Z0Y5_9CELL</name>
<evidence type="ECO:0000259" key="2">
    <source>
        <dbReference type="Pfam" id="PF01243"/>
    </source>
</evidence>
<accession>A0A511Z0Y5</accession>
<gene>
    <name evidence="3" type="ORF">AFE02nite_28540</name>
</gene>
<dbReference type="GO" id="GO:0016627">
    <property type="term" value="F:oxidoreductase activity, acting on the CH-CH group of donors"/>
    <property type="evidence" value="ECO:0007669"/>
    <property type="project" value="TreeGrafter"/>
</dbReference>
<dbReference type="PANTHER" id="PTHR35176:SF6">
    <property type="entry name" value="HEME OXYGENASE HI_0854-RELATED"/>
    <property type="match status" value="1"/>
</dbReference>
<dbReference type="InterPro" id="IPR011576">
    <property type="entry name" value="Pyridox_Oxase_N"/>
</dbReference>
<dbReference type="AlphaFoldDB" id="A0A511Z0Y5"/>
<reference evidence="3 4" key="1">
    <citation type="submission" date="2019-07" db="EMBL/GenBank/DDBJ databases">
        <title>Whole genome shotgun sequence of Actinotalea fermentans NBRC 105374.</title>
        <authorList>
            <person name="Hosoyama A."/>
            <person name="Uohara A."/>
            <person name="Ohji S."/>
            <person name="Ichikawa N."/>
        </authorList>
    </citation>
    <scope>NUCLEOTIDE SEQUENCE [LARGE SCALE GENOMIC DNA]</scope>
    <source>
        <strain evidence="3 4">NBRC 105374</strain>
    </source>
</reference>
<feature type="domain" description="Pyridoxamine 5'-phosphate oxidase N-terminal" evidence="2">
    <location>
        <begin position="170"/>
        <end position="257"/>
    </location>
</feature>
<evidence type="ECO:0000313" key="3">
    <source>
        <dbReference type="EMBL" id="GEN81120.1"/>
    </source>
</evidence>
<dbReference type="PANTHER" id="PTHR35176">
    <property type="entry name" value="HEME OXYGENASE HI_0854-RELATED"/>
    <property type="match status" value="1"/>
</dbReference>
<dbReference type="Gene3D" id="2.30.110.10">
    <property type="entry name" value="Electron Transport, Fmn-binding Protein, Chain A"/>
    <property type="match status" value="2"/>
</dbReference>
<dbReference type="Proteomes" id="UP000321484">
    <property type="component" value="Unassembled WGS sequence"/>
</dbReference>
<dbReference type="SUPFAM" id="SSF50475">
    <property type="entry name" value="FMN-binding split barrel"/>
    <property type="match status" value="2"/>
</dbReference>
<dbReference type="InterPro" id="IPR012349">
    <property type="entry name" value="Split_barrel_FMN-bd"/>
</dbReference>
<protein>
    <recommendedName>
        <fullName evidence="2">Pyridoxamine 5'-phosphate oxidase N-terminal domain-containing protein</fullName>
    </recommendedName>
</protein>
<keyword evidence="4" id="KW-1185">Reference proteome</keyword>
<dbReference type="Pfam" id="PF01243">
    <property type="entry name" value="PNPOx_N"/>
    <property type="match status" value="1"/>
</dbReference>
<dbReference type="OrthoDB" id="162914at2"/>
<dbReference type="GO" id="GO:0070967">
    <property type="term" value="F:coenzyme F420 binding"/>
    <property type="evidence" value="ECO:0007669"/>
    <property type="project" value="TreeGrafter"/>
</dbReference>
<evidence type="ECO:0000313" key="4">
    <source>
        <dbReference type="Proteomes" id="UP000321484"/>
    </source>
</evidence>
<organism evidence="3 4">
    <name type="scientific">Actinotalea fermentans</name>
    <dbReference type="NCBI Taxonomy" id="43671"/>
    <lineage>
        <taxon>Bacteria</taxon>
        <taxon>Bacillati</taxon>
        <taxon>Actinomycetota</taxon>
        <taxon>Actinomycetes</taxon>
        <taxon>Micrococcales</taxon>
        <taxon>Cellulomonadaceae</taxon>
        <taxon>Actinotalea</taxon>
    </lineage>
</organism>
<dbReference type="RefSeq" id="WP_146819866.1">
    <property type="nucleotide sequence ID" value="NZ_BJYK01000009.1"/>
</dbReference>
<dbReference type="EMBL" id="BJYK01000009">
    <property type="protein sequence ID" value="GEN81120.1"/>
    <property type="molecule type" value="Genomic_DNA"/>
</dbReference>
<dbReference type="InterPro" id="IPR052019">
    <property type="entry name" value="F420H2_bilvrd_red/Heme_oxyg"/>
</dbReference>
<dbReference type="GO" id="GO:0005829">
    <property type="term" value="C:cytosol"/>
    <property type="evidence" value="ECO:0007669"/>
    <property type="project" value="TreeGrafter"/>
</dbReference>
<sequence length="278" mass="29597">MLPDSHRDLLERPLPAILTNHLGTGRLQVSVVWVTPDGDDVVLSTMAEFAKARHLRERPRATLLLRDDDGRWLELRTDVTHDPAERPEDAVAVLDAIARRYTSRAPHFGAVVPAELAEVEHPVTFRLHPVQVATGTADVRTGAAPVPAPVPTPPPGTPAAPLPPDAVPLPATHRDLLDGRTPAVLATVRPDGRARTRPTACATDGAALLVAADDEALTDLATDPRATALVVDPADSARWLQVRADAEVTLPPGASRHAGATTAVVRLVPRRVVCDAIH</sequence>
<proteinExistence type="predicted"/>
<comment type="caution">
    <text evidence="3">The sequence shown here is derived from an EMBL/GenBank/DDBJ whole genome shotgun (WGS) entry which is preliminary data.</text>
</comment>
<keyword evidence="1" id="KW-0560">Oxidoreductase</keyword>
<evidence type="ECO:0000256" key="1">
    <source>
        <dbReference type="ARBA" id="ARBA00023002"/>
    </source>
</evidence>